<dbReference type="AlphaFoldDB" id="A0A2M9G7G3"/>
<dbReference type="Proteomes" id="UP000229498">
    <property type="component" value="Unassembled WGS sequence"/>
</dbReference>
<reference evidence="1 2" key="1">
    <citation type="submission" date="2017-11" db="EMBL/GenBank/DDBJ databases">
        <title>Draft genome sequence of Rhizobiales bacterium SY3-13.</title>
        <authorList>
            <person name="Sun C."/>
        </authorList>
    </citation>
    <scope>NUCLEOTIDE SEQUENCE [LARGE SCALE GENOMIC DNA]</scope>
    <source>
        <strain evidence="1 2">SY3-13</strain>
    </source>
</reference>
<accession>A0A2M9G7G3</accession>
<dbReference type="EMBL" id="PHIG01000004">
    <property type="protein sequence ID" value="PJK31659.1"/>
    <property type="molecule type" value="Genomic_DNA"/>
</dbReference>
<protein>
    <submittedName>
        <fullName evidence="1">Uncharacterized protein</fullName>
    </submittedName>
</protein>
<dbReference type="RefSeq" id="WP_109794484.1">
    <property type="nucleotide sequence ID" value="NZ_PHIG01000004.1"/>
</dbReference>
<evidence type="ECO:0000313" key="1">
    <source>
        <dbReference type="EMBL" id="PJK31659.1"/>
    </source>
</evidence>
<comment type="caution">
    <text evidence="1">The sequence shown here is derived from an EMBL/GenBank/DDBJ whole genome shotgun (WGS) entry which is preliminary data.</text>
</comment>
<proteinExistence type="predicted"/>
<evidence type="ECO:0000313" key="2">
    <source>
        <dbReference type="Proteomes" id="UP000229498"/>
    </source>
</evidence>
<organism evidence="1 2">
    <name type="scientific">Minwuia thermotolerans</name>
    <dbReference type="NCBI Taxonomy" id="2056226"/>
    <lineage>
        <taxon>Bacteria</taxon>
        <taxon>Pseudomonadati</taxon>
        <taxon>Pseudomonadota</taxon>
        <taxon>Alphaproteobacteria</taxon>
        <taxon>Minwuiales</taxon>
        <taxon>Minwuiaceae</taxon>
        <taxon>Minwuia</taxon>
    </lineage>
</organism>
<keyword evidence="2" id="KW-1185">Reference proteome</keyword>
<gene>
    <name evidence="1" type="ORF">CVT23_01005</name>
</gene>
<sequence length="103" mass="10825">MTSTDLYLRFADNAGMEAAFAAAGWPAPVAAQPVARAGAAMIDLVGEIRLPPVLGPDDTELAPAETQPGWHVNLRLRPGAILPAALAPWVLDPAPATPHRRFP</sequence>
<name>A0A2M9G7G3_9PROT</name>